<evidence type="ECO:0000256" key="14">
    <source>
        <dbReference type="ARBA" id="ARBA00022989"/>
    </source>
</evidence>
<evidence type="ECO:0000256" key="3">
    <source>
        <dbReference type="ARBA" id="ARBA00010663"/>
    </source>
</evidence>
<evidence type="ECO:0000313" key="24">
    <source>
        <dbReference type="EnsemblMetazoa" id="PHUM352160-PA"/>
    </source>
</evidence>
<evidence type="ECO:0000256" key="13">
    <source>
        <dbReference type="ARBA" id="ARBA00022853"/>
    </source>
</evidence>
<evidence type="ECO:0000313" key="23">
    <source>
        <dbReference type="EMBL" id="EEB15166.1"/>
    </source>
</evidence>
<evidence type="ECO:0000256" key="15">
    <source>
        <dbReference type="ARBA" id="ARBA00023136"/>
    </source>
</evidence>
<comment type="function">
    <text evidence="20">May play a role in homeostasis or cellular differentiation in cells of neural, epithelial and germline origins. May also act as a death receptor-associated anti-apoptotic protein, which inhibits the mitochondrial apoptotic pathway.</text>
</comment>
<dbReference type="Pfam" id="PF06113">
    <property type="entry name" value="BRE"/>
    <property type="match status" value="1"/>
</dbReference>
<dbReference type="PANTHER" id="PTHR15189">
    <property type="entry name" value="BRISC AND BRCA1-A COMPLEX MEMBER 2"/>
    <property type="match status" value="1"/>
</dbReference>
<dbReference type="KEGG" id="phu:Phum_PHUM352160"/>
<dbReference type="SUPFAM" id="SSF81321">
    <property type="entry name" value="Family A G protein-coupled receptor-like"/>
    <property type="match status" value="1"/>
</dbReference>
<dbReference type="PANTHER" id="PTHR15189:SF7">
    <property type="entry name" value="BRISC AND BRCA1-A COMPLEX MEMBER 2"/>
    <property type="match status" value="1"/>
</dbReference>
<comment type="similarity">
    <text evidence="19 20">Belongs to the BABAM2 family.</text>
</comment>
<dbReference type="RefSeq" id="XP_002427904.1">
    <property type="nucleotide sequence ID" value="XM_002427859.1"/>
</dbReference>
<keyword evidence="14 21" id="KW-1133">Transmembrane helix</keyword>
<comment type="domain">
    <text evidence="20">Contains 2 ubiquitin-conjugating enzyme family-like (UEV-like) regions. These regions lack the critical Cys residues required for ubiquitination but retain the ability to bind ubiquitin.</text>
</comment>
<reference evidence="24" key="3">
    <citation type="submission" date="2021-02" db="UniProtKB">
        <authorList>
            <consortium name="EnsemblMetazoa"/>
        </authorList>
    </citation>
    <scope>IDENTIFICATION</scope>
    <source>
        <strain evidence="24">USDA</strain>
    </source>
</reference>
<evidence type="ECO:0000256" key="7">
    <source>
        <dbReference type="ARBA" id="ARBA00022692"/>
    </source>
</evidence>
<keyword evidence="15 21" id="KW-0472">Membrane</keyword>
<dbReference type="PROSITE" id="PS50262">
    <property type="entry name" value="G_PROTEIN_RECEP_F1_2"/>
    <property type="match status" value="1"/>
</dbReference>
<dbReference type="OrthoDB" id="10049706at2759"/>
<evidence type="ECO:0000259" key="22">
    <source>
        <dbReference type="PROSITE" id="PS50262"/>
    </source>
</evidence>
<evidence type="ECO:0000256" key="2">
    <source>
        <dbReference type="ARBA" id="ARBA00004370"/>
    </source>
</evidence>
<dbReference type="GO" id="GO:0006302">
    <property type="term" value="P:double-strand break repair"/>
    <property type="evidence" value="ECO:0007669"/>
    <property type="project" value="UniProtKB-UniRule"/>
</dbReference>
<reference evidence="23" key="2">
    <citation type="submission" date="2007-04" db="EMBL/GenBank/DDBJ databases">
        <title>The genome of the human body louse.</title>
        <authorList>
            <consortium name="The Human Body Louse Genome Consortium"/>
            <person name="Kirkness E."/>
            <person name="Walenz B."/>
            <person name="Hass B."/>
            <person name="Bruggner R."/>
            <person name="Strausberg R."/>
        </authorList>
    </citation>
    <scope>NUCLEOTIDE SEQUENCE</scope>
    <source>
        <strain evidence="23">USDA</strain>
    </source>
</reference>
<evidence type="ECO:0000256" key="1">
    <source>
        <dbReference type="ARBA" id="ARBA00004123"/>
    </source>
</evidence>
<keyword evidence="12 20" id="KW-0833">Ubl conjugation pathway</keyword>
<dbReference type="GO" id="GO:0016020">
    <property type="term" value="C:membrane"/>
    <property type="evidence" value="ECO:0007669"/>
    <property type="project" value="UniProtKB-SubCell"/>
</dbReference>
<evidence type="ECO:0000256" key="8">
    <source>
        <dbReference type="ARBA" id="ARBA00022703"/>
    </source>
</evidence>
<keyword evidence="18 20" id="KW-0131">Cell cycle</keyword>
<dbReference type="GO" id="GO:0031593">
    <property type="term" value="F:polyubiquitin modification-dependent protein binding"/>
    <property type="evidence" value="ECO:0007669"/>
    <property type="project" value="UniProtKB-UniRule"/>
</dbReference>
<dbReference type="Proteomes" id="UP000009046">
    <property type="component" value="Unassembled WGS sequence"/>
</dbReference>
<evidence type="ECO:0000256" key="16">
    <source>
        <dbReference type="ARBA" id="ARBA00023204"/>
    </source>
</evidence>
<evidence type="ECO:0000256" key="18">
    <source>
        <dbReference type="ARBA" id="ARBA00023306"/>
    </source>
</evidence>
<keyword evidence="9" id="KW-0677">Repeat</keyword>
<evidence type="ECO:0000256" key="5">
    <source>
        <dbReference type="ARBA" id="ARBA00022490"/>
    </source>
</evidence>
<dbReference type="GO" id="GO:0005737">
    <property type="term" value="C:cytoplasm"/>
    <property type="evidence" value="ECO:0007669"/>
    <property type="project" value="UniProtKB-SubCell"/>
</dbReference>
<evidence type="ECO:0000256" key="20">
    <source>
        <dbReference type="RuleBase" id="RU368019"/>
    </source>
</evidence>
<protein>
    <recommendedName>
        <fullName evidence="4 20">BRISC and BRCA1-A complex member 2</fullName>
    </recommendedName>
</protein>
<dbReference type="STRING" id="121224.E0VP60"/>
<evidence type="ECO:0000256" key="17">
    <source>
        <dbReference type="ARBA" id="ARBA00023242"/>
    </source>
</evidence>
<evidence type="ECO:0000256" key="9">
    <source>
        <dbReference type="ARBA" id="ARBA00022737"/>
    </source>
</evidence>
<dbReference type="AlphaFoldDB" id="E0VP60"/>
<dbReference type="PRINTS" id="PR00237">
    <property type="entry name" value="GPCRRHODOPSN"/>
</dbReference>
<evidence type="ECO:0000313" key="25">
    <source>
        <dbReference type="Proteomes" id="UP000009046"/>
    </source>
</evidence>
<dbReference type="EMBL" id="DS235355">
    <property type="protein sequence ID" value="EEB15166.1"/>
    <property type="molecule type" value="Genomic_DNA"/>
</dbReference>
<comment type="subcellular location">
    <subcellularLocation>
        <location evidence="20">Cytoplasm</location>
    </subcellularLocation>
    <subcellularLocation>
        <location evidence="1 20">Nucleus</location>
    </subcellularLocation>
    <subcellularLocation>
        <location evidence="2">Membrane</location>
    </subcellularLocation>
    <text evidence="20">Localizes at sites of DNA damage at double-strand breaks (DSBs).</text>
</comment>
<dbReference type="CTD" id="8231999"/>
<evidence type="ECO:0000256" key="19">
    <source>
        <dbReference type="ARBA" id="ARBA00025766"/>
    </source>
</evidence>
<dbReference type="GO" id="GO:0070552">
    <property type="term" value="C:BRISC complex"/>
    <property type="evidence" value="ECO:0007669"/>
    <property type="project" value="UniProtKB-UniRule"/>
</dbReference>
<dbReference type="InParanoid" id="E0VP60"/>
<keyword evidence="16 20" id="KW-0234">DNA repair</keyword>
<reference evidence="23" key="1">
    <citation type="submission" date="2007-04" db="EMBL/GenBank/DDBJ databases">
        <title>Annotation of Pediculus humanus corporis strain USDA.</title>
        <authorList>
            <person name="Kirkness E."/>
            <person name="Hannick L."/>
            <person name="Hass B."/>
            <person name="Bruggner R."/>
            <person name="Lawson D."/>
            <person name="Bidwell S."/>
            <person name="Joardar V."/>
            <person name="Caler E."/>
            <person name="Walenz B."/>
            <person name="Inman J."/>
            <person name="Schobel S."/>
            <person name="Galinsky K."/>
            <person name="Amedeo P."/>
            <person name="Strausberg R."/>
        </authorList>
    </citation>
    <scope>NUCLEOTIDE SEQUENCE</scope>
    <source>
        <strain evidence="23">USDA</strain>
    </source>
</reference>
<dbReference type="GO" id="GO:0051301">
    <property type="term" value="P:cell division"/>
    <property type="evidence" value="ECO:0007669"/>
    <property type="project" value="UniProtKB-UniRule"/>
</dbReference>
<gene>
    <name evidence="24" type="primary">8231999</name>
    <name evidence="23" type="ORF">Phum_PHUM352160</name>
</gene>
<organism>
    <name type="scientific">Pediculus humanus subsp. corporis</name>
    <name type="common">Body louse</name>
    <dbReference type="NCBI Taxonomy" id="121224"/>
    <lineage>
        <taxon>Eukaryota</taxon>
        <taxon>Metazoa</taxon>
        <taxon>Ecdysozoa</taxon>
        <taxon>Arthropoda</taxon>
        <taxon>Hexapoda</taxon>
        <taxon>Insecta</taxon>
        <taxon>Pterygota</taxon>
        <taxon>Neoptera</taxon>
        <taxon>Paraneoptera</taxon>
        <taxon>Psocodea</taxon>
        <taxon>Troctomorpha</taxon>
        <taxon>Phthiraptera</taxon>
        <taxon>Anoplura</taxon>
        <taxon>Pediculidae</taxon>
        <taxon>Pediculus</taxon>
    </lineage>
</organism>
<proteinExistence type="inferred from homology"/>
<keyword evidence="10 20" id="KW-0227">DNA damage</keyword>
<keyword evidence="25" id="KW-1185">Reference proteome</keyword>
<keyword evidence="7 21" id="KW-0812">Transmembrane</keyword>
<evidence type="ECO:0000256" key="12">
    <source>
        <dbReference type="ARBA" id="ARBA00022786"/>
    </source>
</evidence>
<keyword evidence="23" id="KW-0675">Receptor</keyword>
<sequence>MFDYNFSYDLILNETQYYDYVPYYKRLETYIVPFVFGLIFFIGAIGNGTLIFIFIKHKSMRNEPNIYIFSLALGDLLVILFSVPFTSTIYIFENWPYGDIICLLKDLADIHSIQCGQILEKNEFQYGDRFQLRILYCKKPLNWQILMNGNDLSKSPDFILEENFLAHETADTIKSNVPSLVNWKPNNVNCLLNIIIELLQLYKSYQIKLLKSNSRLQRYLFEYETLSSMSNIQSKDIEICIQSTSSLKRATKLV</sequence>
<dbReference type="Pfam" id="PF00001">
    <property type="entry name" value="7tm_1"/>
    <property type="match status" value="1"/>
</dbReference>
<dbReference type="InterPro" id="IPR010358">
    <property type="entry name" value="BRE"/>
</dbReference>
<dbReference type="GO" id="GO:0070531">
    <property type="term" value="C:BRCA1-A complex"/>
    <property type="evidence" value="ECO:0007669"/>
    <property type="project" value="UniProtKB-UniRule"/>
</dbReference>
<dbReference type="GeneID" id="8231999"/>
<feature type="transmembrane region" description="Helical" evidence="21">
    <location>
        <begin position="30"/>
        <end position="55"/>
    </location>
</feature>
<keyword evidence="6 20" id="KW-0132">Cell division</keyword>
<comment type="subunit">
    <text evidence="20">Component of the ARISC complex. Component of the BRCA1-A complex. Component of the BRISC complex. Binds polyubiquitin.</text>
</comment>
<dbReference type="GO" id="GO:0006325">
    <property type="term" value="P:chromatin organization"/>
    <property type="evidence" value="ECO:0007669"/>
    <property type="project" value="UniProtKB-UniRule"/>
</dbReference>
<dbReference type="eggNOG" id="KOG3656">
    <property type="taxonomic scope" value="Eukaryota"/>
</dbReference>
<dbReference type="EMBL" id="AAZO01004091">
    <property type="status" value="NOT_ANNOTATED_CDS"/>
    <property type="molecule type" value="Genomic_DNA"/>
</dbReference>
<dbReference type="Gene3D" id="1.20.1070.10">
    <property type="entry name" value="Rhodopsin 7-helix transmembrane proteins"/>
    <property type="match status" value="1"/>
</dbReference>
<evidence type="ECO:0000256" key="10">
    <source>
        <dbReference type="ARBA" id="ARBA00022763"/>
    </source>
</evidence>
<accession>E0VP60</accession>
<dbReference type="GO" id="GO:0004930">
    <property type="term" value="F:G protein-coupled receptor activity"/>
    <property type="evidence" value="ECO:0007669"/>
    <property type="project" value="InterPro"/>
</dbReference>
<keyword evidence="5 20" id="KW-0963">Cytoplasm</keyword>
<keyword evidence="13 20" id="KW-0156">Chromatin regulator</keyword>
<comment type="similarity">
    <text evidence="3">Belongs to the G-protein coupled receptor 1 family.</text>
</comment>
<dbReference type="HOGENOM" id="CLU_1095408_0_0_1"/>
<evidence type="ECO:0000256" key="21">
    <source>
        <dbReference type="SAM" id="Phobius"/>
    </source>
</evidence>
<feature type="domain" description="G-protein coupled receptors family 1 profile" evidence="22">
    <location>
        <begin position="46"/>
        <end position="104"/>
    </location>
</feature>
<name>E0VP60_PEDHC</name>
<dbReference type="GO" id="GO:0045739">
    <property type="term" value="P:positive regulation of DNA repair"/>
    <property type="evidence" value="ECO:0007669"/>
    <property type="project" value="UniProtKB-UniRule"/>
</dbReference>
<dbReference type="GO" id="GO:0006915">
    <property type="term" value="P:apoptotic process"/>
    <property type="evidence" value="ECO:0007669"/>
    <property type="project" value="UniProtKB-UniRule"/>
</dbReference>
<dbReference type="InterPro" id="IPR017452">
    <property type="entry name" value="GPCR_Rhodpsn_7TM"/>
</dbReference>
<dbReference type="GO" id="GO:0007095">
    <property type="term" value="P:mitotic G2 DNA damage checkpoint signaling"/>
    <property type="evidence" value="ECO:0007669"/>
    <property type="project" value="UniProtKB-UniRule"/>
</dbReference>
<keyword evidence="17 20" id="KW-0539">Nucleus</keyword>
<feature type="transmembrane region" description="Helical" evidence="21">
    <location>
        <begin position="67"/>
        <end position="92"/>
    </location>
</feature>
<dbReference type="EnsemblMetazoa" id="PHUM352160-RA">
    <property type="protein sequence ID" value="PHUM352160-PA"/>
    <property type="gene ID" value="PHUM352160"/>
</dbReference>
<evidence type="ECO:0000256" key="11">
    <source>
        <dbReference type="ARBA" id="ARBA00022776"/>
    </source>
</evidence>
<dbReference type="VEuPathDB" id="VectorBase:PHUM352160"/>
<dbReference type="GO" id="GO:0010212">
    <property type="term" value="P:response to ionizing radiation"/>
    <property type="evidence" value="ECO:0007669"/>
    <property type="project" value="UniProtKB-UniRule"/>
</dbReference>
<evidence type="ECO:0000256" key="6">
    <source>
        <dbReference type="ARBA" id="ARBA00022618"/>
    </source>
</evidence>
<dbReference type="InterPro" id="IPR000276">
    <property type="entry name" value="GPCR_Rhodpsn"/>
</dbReference>
<keyword evidence="8 20" id="KW-0053">Apoptosis</keyword>
<evidence type="ECO:0000256" key="4">
    <source>
        <dbReference type="ARBA" id="ARBA00019438"/>
    </source>
</evidence>
<keyword evidence="11 20" id="KW-0498">Mitosis</keyword>